<feature type="transmembrane region" description="Helical" evidence="1">
    <location>
        <begin position="49"/>
        <end position="68"/>
    </location>
</feature>
<evidence type="ECO:0000313" key="3">
    <source>
        <dbReference type="Proteomes" id="UP001403385"/>
    </source>
</evidence>
<feature type="transmembrane region" description="Helical" evidence="1">
    <location>
        <begin position="75"/>
        <end position="94"/>
    </location>
</feature>
<dbReference type="AlphaFoldDB" id="A0AAW9S8Q7"/>
<dbReference type="EMBL" id="JBDKWZ010000006">
    <property type="protein sequence ID" value="MEN7548749.1"/>
    <property type="molecule type" value="Genomic_DNA"/>
</dbReference>
<reference evidence="2 3" key="1">
    <citation type="submission" date="2024-04" db="EMBL/GenBank/DDBJ databases">
        <title>Novel genus in family Flammeovirgaceae.</title>
        <authorList>
            <person name="Nguyen T.H."/>
            <person name="Vuong T.Q."/>
            <person name="Le H."/>
            <person name="Kim S.-G."/>
        </authorList>
    </citation>
    <scope>NUCLEOTIDE SEQUENCE [LARGE SCALE GENOMIC DNA]</scope>
    <source>
        <strain evidence="2 3">JCM 23209</strain>
    </source>
</reference>
<name>A0AAW9S8Q7_9BACT</name>
<evidence type="ECO:0000256" key="1">
    <source>
        <dbReference type="SAM" id="Phobius"/>
    </source>
</evidence>
<feature type="transmembrane region" description="Helical" evidence="1">
    <location>
        <begin position="189"/>
        <end position="211"/>
    </location>
</feature>
<organism evidence="2 3">
    <name type="scientific">Rapidithrix thailandica</name>
    <dbReference type="NCBI Taxonomy" id="413964"/>
    <lineage>
        <taxon>Bacteria</taxon>
        <taxon>Pseudomonadati</taxon>
        <taxon>Bacteroidota</taxon>
        <taxon>Cytophagia</taxon>
        <taxon>Cytophagales</taxon>
        <taxon>Flammeovirgaceae</taxon>
        <taxon>Rapidithrix</taxon>
    </lineage>
</organism>
<gene>
    <name evidence="2" type="ORF">AAG747_12575</name>
</gene>
<accession>A0AAW9S8Q7</accession>
<sequence length="254" mass="28884">MHTAFFFAIAVIVFSRLLFQWGEKELTWQRALLKSFVESLLLLPLYNDYFYGLALGILAFNTVAFGADQLGENKYLYRFLIFMAYVVGFAFLMGEKQFFGNFHGYVSQVIEYARPKNLMVQYAQKIGWHKLSVLLAGSLVVVNEVNQLIRYILSKLKVEPQIEMENGRHIIIGQQKDLMELRRGRVIGIIERLLIFFFTLSGNIATIGFILAAKGFTRFKELENKNFAEYVLIGTLLSASLALLVAVAVKAVIG</sequence>
<dbReference type="RefSeq" id="WP_346821526.1">
    <property type="nucleotide sequence ID" value="NZ_JBDKWZ010000006.1"/>
</dbReference>
<feature type="transmembrane region" description="Helical" evidence="1">
    <location>
        <begin position="231"/>
        <end position="253"/>
    </location>
</feature>
<evidence type="ECO:0000313" key="2">
    <source>
        <dbReference type="EMBL" id="MEN7548749.1"/>
    </source>
</evidence>
<dbReference type="Proteomes" id="UP001403385">
    <property type="component" value="Unassembled WGS sequence"/>
</dbReference>
<protein>
    <recommendedName>
        <fullName evidence="4">DUF3307 domain-containing protein</fullName>
    </recommendedName>
</protein>
<comment type="caution">
    <text evidence="2">The sequence shown here is derived from an EMBL/GenBank/DDBJ whole genome shotgun (WGS) entry which is preliminary data.</text>
</comment>
<evidence type="ECO:0008006" key="4">
    <source>
        <dbReference type="Google" id="ProtNLM"/>
    </source>
</evidence>
<proteinExistence type="predicted"/>
<keyword evidence="1" id="KW-0812">Transmembrane</keyword>
<keyword evidence="3" id="KW-1185">Reference proteome</keyword>
<keyword evidence="1" id="KW-0472">Membrane</keyword>
<keyword evidence="1" id="KW-1133">Transmembrane helix</keyword>